<dbReference type="Gene3D" id="1.10.260.40">
    <property type="entry name" value="lambda repressor-like DNA-binding domains"/>
    <property type="match status" value="1"/>
</dbReference>
<dbReference type="InterPro" id="IPR010982">
    <property type="entry name" value="Lambda_DNA-bd_dom_sf"/>
</dbReference>
<gene>
    <name evidence="2" type="ORF">J2S55_004146</name>
</gene>
<accession>A0ABT9R8Z3</accession>
<dbReference type="InterPro" id="IPR052345">
    <property type="entry name" value="Rad_response_metalloprotease"/>
</dbReference>
<dbReference type="CDD" id="cd00093">
    <property type="entry name" value="HTH_XRE"/>
    <property type="match status" value="1"/>
</dbReference>
<feature type="domain" description="HTH cro/C1-type" evidence="1">
    <location>
        <begin position="92"/>
        <end position="148"/>
    </location>
</feature>
<dbReference type="Proteomes" id="UP001230426">
    <property type="component" value="Unassembled WGS sequence"/>
</dbReference>
<dbReference type="SMART" id="SM00530">
    <property type="entry name" value="HTH_XRE"/>
    <property type="match status" value="1"/>
</dbReference>
<dbReference type="PANTHER" id="PTHR43236:SF1">
    <property type="entry name" value="BLL7220 PROTEIN"/>
    <property type="match status" value="1"/>
</dbReference>
<proteinExistence type="predicted"/>
<name>A0ABT9R8Z3_9ACTN</name>
<evidence type="ECO:0000313" key="2">
    <source>
        <dbReference type="EMBL" id="MDP9864880.1"/>
    </source>
</evidence>
<dbReference type="PROSITE" id="PS50943">
    <property type="entry name" value="HTH_CROC1"/>
    <property type="match status" value="1"/>
</dbReference>
<keyword evidence="3" id="KW-1185">Reference proteome</keyword>
<reference evidence="2 3" key="1">
    <citation type="submission" date="2023-07" db="EMBL/GenBank/DDBJ databases">
        <title>Sequencing the genomes of 1000 actinobacteria strains.</title>
        <authorList>
            <person name="Klenk H.-P."/>
        </authorList>
    </citation>
    <scope>NUCLEOTIDE SEQUENCE [LARGE SCALE GENOMIC DNA]</scope>
    <source>
        <strain evidence="2 3">DSM 44109</strain>
    </source>
</reference>
<protein>
    <submittedName>
        <fullName evidence="2">Transcriptional regulator with XRE-family HTH domain</fullName>
    </submittedName>
</protein>
<dbReference type="InterPro" id="IPR001387">
    <property type="entry name" value="Cro/C1-type_HTH"/>
</dbReference>
<evidence type="ECO:0000313" key="3">
    <source>
        <dbReference type="Proteomes" id="UP001230426"/>
    </source>
</evidence>
<dbReference type="SUPFAM" id="SSF47413">
    <property type="entry name" value="lambda repressor-like DNA-binding domains"/>
    <property type="match status" value="1"/>
</dbReference>
<sequence length="497" mass="54801">MIQNERQYRITARQRQVLAEALEQLHAARADTLRDPSHVDDGHDLLRFQLEEASLDGQIIGLDDQLREYEELRAGGVERVRVTSLSDFPQALIKARIASGLSQRDLAHLLGLKEQQIQRYENEGYKSASLTRLEEVRRALNVELDAGIQLPAIESPLRRLKQRLLGLKLDRKVVEGRLLRDIGDKASPAAVLGVAERAARLLGLQVEQLLAPADTALPPLATTARFKAPANAEPQKLDAYTRYAEGLAEIVLKATKQMGAPRPPADARAARAGIDKLLRAQVGAQHDEDGPVNKMSSGQLYEATLRYLFHLGIPVIALRDPGTFHGACFTAGGRSILIMKQTTDSMAKWLHDLLHELPHLSDPSRGELRSWYELGDVSTWSDDPEEQRANAFAADVLFQGRGEAVIERCFLLAGGSIERLKRAVPAVAQEAEVPVDVLANYVAFQLSTRGINWWGVATSFQVAGTPWRTATDLLLEHLDFTALDSIERAALMDALAA</sequence>
<evidence type="ECO:0000259" key="1">
    <source>
        <dbReference type="PROSITE" id="PS50943"/>
    </source>
</evidence>
<comment type="caution">
    <text evidence="2">The sequence shown here is derived from an EMBL/GenBank/DDBJ whole genome shotgun (WGS) entry which is preliminary data.</text>
</comment>
<dbReference type="Pfam" id="PF01381">
    <property type="entry name" value="HTH_3"/>
    <property type="match status" value="1"/>
</dbReference>
<organism evidence="2 3">
    <name type="scientific">Streptosporangium brasiliense</name>
    <dbReference type="NCBI Taxonomy" id="47480"/>
    <lineage>
        <taxon>Bacteria</taxon>
        <taxon>Bacillati</taxon>
        <taxon>Actinomycetota</taxon>
        <taxon>Actinomycetes</taxon>
        <taxon>Streptosporangiales</taxon>
        <taxon>Streptosporangiaceae</taxon>
        <taxon>Streptosporangium</taxon>
    </lineage>
</organism>
<dbReference type="RefSeq" id="WP_306863446.1">
    <property type="nucleotide sequence ID" value="NZ_JAUSRB010000002.1"/>
</dbReference>
<dbReference type="EMBL" id="JAUSRB010000002">
    <property type="protein sequence ID" value="MDP9864880.1"/>
    <property type="molecule type" value="Genomic_DNA"/>
</dbReference>
<dbReference type="PANTHER" id="PTHR43236">
    <property type="entry name" value="ANTITOXIN HIGA1"/>
    <property type="match status" value="1"/>
</dbReference>